<protein>
    <submittedName>
        <fullName evidence="1">Uncharacterized protein</fullName>
    </submittedName>
</protein>
<dbReference type="VEuPathDB" id="MicrosporidiaDB:TUBRATIS_29490"/>
<organism evidence="1 2">
    <name type="scientific">Tubulinosema ratisbonensis</name>
    <dbReference type="NCBI Taxonomy" id="291195"/>
    <lineage>
        <taxon>Eukaryota</taxon>
        <taxon>Fungi</taxon>
        <taxon>Fungi incertae sedis</taxon>
        <taxon>Microsporidia</taxon>
        <taxon>Tubulinosematoidea</taxon>
        <taxon>Tubulinosematidae</taxon>
        <taxon>Tubulinosema</taxon>
    </lineage>
</organism>
<reference evidence="1 2" key="1">
    <citation type="submission" date="2018-10" db="EMBL/GenBank/DDBJ databases">
        <title>Draft genome sequence of the microsporidian Tubulinosema ratisbonensis.</title>
        <authorList>
            <person name="Polonais V."/>
            <person name="Peyretaillade E."/>
            <person name="Niehus S."/>
            <person name="Wawrzyniak I."/>
            <person name="Franchet A."/>
            <person name="Gaspin C."/>
            <person name="Reichstadt M."/>
            <person name="Belser C."/>
            <person name="Labadie K."/>
            <person name="Delbac F."/>
            <person name="Ferrandon D."/>
        </authorList>
    </citation>
    <scope>NUCLEOTIDE SEQUENCE [LARGE SCALE GENOMIC DNA]</scope>
    <source>
        <strain evidence="1 2">Franzen</strain>
    </source>
</reference>
<accession>A0A437AHL8</accession>
<keyword evidence="2" id="KW-1185">Reference proteome</keyword>
<comment type="caution">
    <text evidence="1">The sequence shown here is derived from an EMBL/GenBank/DDBJ whole genome shotgun (WGS) entry which is preliminary data.</text>
</comment>
<dbReference type="EMBL" id="RCSS01000823">
    <property type="protein sequence ID" value="RVD90624.1"/>
    <property type="molecule type" value="Genomic_DNA"/>
</dbReference>
<proteinExistence type="predicted"/>
<sequence>MENTNTTYEPTILEDFNATTPFEQNTTFIETTTESNFNLCDNSLEIIEANKNTIINLIYLLIRKAIFRCKNVYNKNEDTFKRSCFRAVNEVLKPLAEDIFLNSESEEKLKKFFEVSIKDYETNFSLSYSRTKYERRALRNLKINEEMMRKTATLIYNNFSMKFEYLKNLPVIKKSDLDQAALEFHCESKEDIFGMFLKNVTMQNFLDCSNPLLPANDTNAYIPYINARQRRLYFEYDPSQQIQNKSKNNSNSDGWFWEESGLFSIIFYN</sequence>
<gene>
    <name evidence="1" type="ORF">TUBRATIS_29490</name>
</gene>
<dbReference type="Proteomes" id="UP000282876">
    <property type="component" value="Unassembled WGS sequence"/>
</dbReference>
<evidence type="ECO:0000313" key="1">
    <source>
        <dbReference type="EMBL" id="RVD90624.1"/>
    </source>
</evidence>
<dbReference type="AlphaFoldDB" id="A0A437AHL8"/>
<name>A0A437AHL8_9MICR</name>
<evidence type="ECO:0000313" key="2">
    <source>
        <dbReference type="Proteomes" id="UP000282876"/>
    </source>
</evidence>